<gene>
    <name evidence="1" type="ORF">I7I51_07940</name>
</gene>
<sequence>MSDVMSSKSASNLPLGSNISFCTLGMFIIDEIEFPAPRPLLKNIIGGAGAYAAVGARMLAGKEHSRSTSGILHQNFAWIITLFHNLRYSPGHSTWSAPLSAAVRLSRGYFRDGKRFCKASRLNHLLPSSVQFLCGSRCRIPATQRSFQCSIRL</sequence>
<evidence type="ECO:0000313" key="2">
    <source>
        <dbReference type="Proteomes" id="UP000663671"/>
    </source>
</evidence>
<accession>A0A8A1M146</accession>
<name>A0A8A1M146_AJECA</name>
<dbReference type="PANTHER" id="PTHR47098:SF2">
    <property type="entry name" value="PROTEIN MAK32"/>
    <property type="match status" value="1"/>
</dbReference>
<dbReference type="VEuPathDB" id="FungiDB:I7I51_07940"/>
<dbReference type="AlphaFoldDB" id="A0A8A1M146"/>
<evidence type="ECO:0000313" key="1">
    <source>
        <dbReference type="EMBL" id="QSS58513.1"/>
    </source>
</evidence>
<organism evidence="1 2">
    <name type="scientific">Ajellomyces capsulatus</name>
    <name type="common">Darling's disease fungus</name>
    <name type="synonym">Histoplasma capsulatum</name>
    <dbReference type="NCBI Taxonomy" id="5037"/>
    <lineage>
        <taxon>Eukaryota</taxon>
        <taxon>Fungi</taxon>
        <taxon>Dikarya</taxon>
        <taxon>Ascomycota</taxon>
        <taxon>Pezizomycotina</taxon>
        <taxon>Eurotiomycetes</taxon>
        <taxon>Eurotiomycetidae</taxon>
        <taxon>Onygenales</taxon>
        <taxon>Ajellomycetaceae</taxon>
        <taxon>Histoplasma</taxon>
    </lineage>
</organism>
<dbReference type="Proteomes" id="UP000663671">
    <property type="component" value="Chromosome 2"/>
</dbReference>
<dbReference type="PANTHER" id="PTHR47098">
    <property type="entry name" value="PROTEIN MAK32"/>
    <property type="match status" value="1"/>
</dbReference>
<dbReference type="OrthoDB" id="497927at2759"/>
<dbReference type="EMBL" id="CP069109">
    <property type="protein sequence ID" value="QSS58513.1"/>
    <property type="molecule type" value="Genomic_DNA"/>
</dbReference>
<protein>
    <submittedName>
        <fullName evidence="1">MAK32 protein</fullName>
    </submittedName>
</protein>
<proteinExistence type="predicted"/>
<reference evidence="1" key="1">
    <citation type="submission" date="2021-01" db="EMBL/GenBank/DDBJ databases">
        <title>Chromosome-level genome assembly of a human fungal pathogen reveals clustering of transcriptionally co-regulated genes.</title>
        <authorList>
            <person name="Voorhies M."/>
            <person name="Cohen S."/>
            <person name="Shea T.P."/>
            <person name="Petrus S."/>
            <person name="Munoz J.F."/>
            <person name="Poplawski S."/>
            <person name="Goldman W.E."/>
            <person name="Michael T."/>
            <person name="Cuomo C.A."/>
            <person name="Sil A."/>
            <person name="Beyhan S."/>
        </authorList>
    </citation>
    <scope>NUCLEOTIDE SEQUENCE</scope>
    <source>
        <strain evidence="1">WU24</strain>
    </source>
</reference>